<evidence type="ECO:0000313" key="2">
    <source>
        <dbReference type="Proteomes" id="UP001168552"/>
    </source>
</evidence>
<protein>
    <submittedName>
        <fullName evidence="1">DinB family protein</fullName>
    </submittedName>
</protein>
<sequence length="177" mass="20267">MESLGAQYLKSSIQQFEQYKKMGDSAINQVPEEMMSWQPGEQSNSLAVIVHHMSGNMRSRWTNFLTEDGEKPWRQRDEEFEEDERSKAEVMAAWESGWKVVFDTLNSLKEEDLSKTINIRAQGLTVVEAINRQLTHYASHVGQMIYLAKLICGENWKTLSIPKGGSDTYNSQLMGKN</sequence>
<reference evidence="1" key="1">
    <citation type="submission" date="2023-06" db="EMBL/GenBank/DDBJ databases">
        <title>Cytophagales bacterium Strain LB-30, isolated from soil.</title>
        <authorList>
            <person name="Liu B."/>
        </authorList>
    </citation>
    <scope>NUCLEOTIDE SEQUENCE</scope>
    <source>
        <strain evidence="1">LB-30</strain>
    </source>
</reference>
<dbReference type="InterPro" id="IPR034660">
    <property type="entry name" value="DinB/YfiT-like"/>
</dbReference>
<gene>
    <name evidence="1" type="ORF">QWY31_03050</name>
</gene>
<dbReference type="InterPro" id="IPR011466">
    <property type="entry name" value="DUF1572"/>
</dbReference>
<proteinExistence type="predicted"/>
<dbReference type="Proteomes" id="UP001168552">
    <property type="component" value="Unassembled WGS sequence"/>
</dbReference>
<dbReference type="Gene3D" id="1.20.120.450">
    <property type="entry name" value="dinb family like domain"/>
    <property type="match status" value="1"/>
</dbReference>
<evidence type="ECO:0000313" key="1">
    <source>
        <dbReference type="EMBL" id="MDN4164460.1"/>
    </source>
</evidence>
<dbReference type="RefSeq" id="WP_320002989.1">
    <property type="nucleotide sequence ID" value="NZ_JAUHJS010000002.1"/>
</dbReference>
<dbReference type="Pfam" id="PF07609">
    <property type="entry name" value="DUF1572"/>
    <property type="match status" value="1"/>
</dbReference>
<accession>A0ABT8F1Y9</accession>
<dbReference type="EMBL" id="JAUHJS010000002">
    <property type="protein sequence ID" value="MDN4164460.1"/>
    <property type="molecule type" value="Genomic_DNA"/>
</dbReference>
<organism evidence="1 2">
    <name type="scientific">Shiella aurantiaca</name>
    <dbReference type="NCBI Taxonomy" id="3058365"/>
    <lineage>
        <taxon>Bacteria</taxon>
        <taxon>Pseudomonadati</taxon>
        <taxon>Bacteroidota</taxon>
        <taxon>Cytophagia</taxon>
        <taxon>Cytophagales</taxon>
        <taxon>Shiellaceae</taxon>
        <taxon>Shiella</taxon>
    </lineage>
</organism>
<dbReference type="SUPFAM" id="SSF109854">
    <property type="entry name" value="DinB/YfiT-like putative metalloenzymes"/>
    <property type="match status" value="1"/>
</dbReference>
<name>A0ABT8F1Y9_9BACT</name>
<comment type="caution">
    <text evidence="1">The sequence shown here is derived from an EMBL/GenBank/DDBJ whole genome shotgun (WGS) entry which is preliminary data.</text>
</comment>
<keyword evidence="2" id="KW-1185">Reference proteome</keyword>